<sequence length="366" mass="38249">MNAMLAARAQKGASALQLHRIAIPEPGPQDVLVKVASAGLAPGMMALLAQGAFTHLPTTLGHEAAGTIAAVGSEVTGLVPGTRVRVHPNLNCRTCGYCRTDRDMMCAQQAMIGHAAFGDVPMPLYDAYHDGGLAEYVRVPHWLIDPLPEAVGFDLGAKVHDLANAMRALKCASLPLGATLVVTAATGTMGTATVKLASHFGVARLILVGRSAERLAAVRTLAGGIPTETVALEELPKDWASTQGLTRALRALAPAGADAVLDYVPDGPATAQSLASLATGGSLVHMGANRAPLLFPMIAVMVNCWRIVGTRACTRTDAREVLSLLASGALDASELITHRYPLTDVVRAVDEMRSRAEPIWMAVVNP</sequence>
<evidence type="ECO:0000256" key="3">
    <source>
        <dbReference type="ARBA" id="ARBA00022833"/>
    </source>
</evidence>
<evidence type="ECO:0000256" key="9">
    <source>
        <dbReference type="ARBA" id="ARBA00039387"/>
    </source>
</evidence>
<comment type="caution">
    <text evidence="14">The sequence shown here is derived from an EMBL/GenBank/DDBJ whole genome shotgun (WGS) entry which is preliminary data.</text>
</comment>
<evidence type="ECO:0000259" key="13">
    <source>
        <dbReference type="SMART" id="SM00829"/>
    </source>
</evidence>
<dbReference type="InterPro" id="IPR020843">
    <property type="entry name" value="ER"/>
</dbReference>
<dbReference type="PANTHER" id="PTHR43401">
    <property type="entry name" value="L-THREONINE 3-DEHYDROGENASE"/>
    <property type="match status" value="1"/>
</dbReference>
<keyword evidence="4" id="KW-0560">Oxidoreductase</keyword>
<comment type="function">
    <text evidence="5">Catalyzes the oxidation of 2-deoxy-scyllo-inosamine (DOIA) with NAD(+) or NADP(+), forming 3-amino-2,3-dideoxy-scyllo-inosose (amino-DOI).</text>
</comment>
<gene>
    <name evidence="14" type="ORF">RM780_11010</name>
</gene>
<dbReference type="Pfam" id="PF00107">
    <property type="entry name" value="ADH_zinc_N"/>
    <property type="match status" value="1"/>
</dbReference>
<dbReference type="SUPFAM" id="SSF50129">
    <property type="entry name" value="GroES-like"/>
    <property type="match status" value="1"/>
</dbReference>
<proteinExistence type="inferred from homology"/>
<protein>
    <recommendedName>
        <fullName evidence="9">2-deoxy-scyllo-inosamine dehydrogenase</fullName>
        <ecNumber evidence="8">1.1.1.329</ecNumber>
    </recommendedName>
</protein>
<organism evidence="14 15">
    <name type="scientific">Streptomyces boetiae</name>
    <dbReference type="NCBI Taxonomy" id="3075541"/>
    <lineage>
        <taxon>Bacteria</taxon>
        <taxon>Bacillati</taxon>
        <taxon>Actinomycetota</taxon>
        <taxon>Actinomycetes</taxon>
        <taxon>Kitasatosporales</taxon>
        <taxon>Streptomycetaceae</taxon>
        <taxon>Streptomyces</taxon>
    </lineage>
</organism>
<dbReference type="InterPro" id="IPR050129">
    <property type="entry name" value="Zn_alcohol_dh"/>
</dbReference>
<comment type="catalytic activity">
    <reaction evidence="11">
        <text>2-deoxy-scyllo-inosamine + NADP(+) = 3-amino-2,3-dideoxy-scyllo-inosose + NADPH + H(+)</text>
        <dbReference type="Rhea" id="RHEA:33879"/>
        <dbReference type="ChEBI" id="CHEBI:15378"/>
        <dbReference type="ChEBI" id="CHEBI:57783"/>
        <dbReference type="ChEBI" id="CHEBI:58349"/>
        <dbReference type="ChEBI" id="CHEBI:65002"/>
        <dbReference type="ChEBI" id="CHEBI:65003"/>
        <dbReference type="EC" id="1.1.1.329"/>
    </reaction>
</comment>
<comment type="catalytic activity">
    <reaction evidence="10">
        <text>2-deoxy-scyllo-inosamine + NAD(+) = 3-amino-2,3-dideoxy-scyllo-inosose + NADH + H(+)</text>
        <dbReference type="Rhea" id="RHEA:33883"/>
        <dbReference type="ChEBI" id="CHEBI:15378"/>
        <dbReference type="ChEBI" id="CHEBI:57540"/>
        <dbReference type="ChEBI" id="CHEBI:57945"/>
        <dbReference type="ChEBI" id="CHEBI:65002"/>
        <dbReference type="ChEBI" id="CHEBI:65003"/>
        <dbReference type="EC" id="1.1.1.329"/>
    </reaction>
</comment>
<dbReference type="Pfam" id="PF08240">
    <property type="entry name" value="ADH_N"/>
    <property type="match status" value="1"/>
</dbReference>
<evidence type="ECO:0000256" key="7">
    <source>
        <dbReference type="ARBA" id="ARBA00038004"/>
    </source>
</evidence>
<comment type="pathway">
    <text evidence="6">Metabolic intermediate biosynthesis; 2-deoxystreptamine biosynthesis; 2-deoxystreptamine from D-glucose 6-phosphate: step 3/4.</text>
</comment>
<keyword evidence="15" id="KW-1185">Reference proteome</keyword>
<evidence type="ECO:0000256" key="5">
    <source>
        <dbReference type="ARBA" id="ARBA00037678"/>
    </source>
</evidence>
<name>A0ABU2L7E3_9ACTN</name>
<evidence type="ECO:0000256" key="4">
    <source>
        <dbReference type="ARBA" id="ARBA00023002"/>
    </source>
</evidence>
<dbReference type="InterPro" id="IPR002328">
    <property type="entry name" value="ADH_Zn_CS"/>
</dbReference>
<dbReference type="RefSeq" id="WP_311630438.1">
    <property type="nucleotide sequence ID" value="NZ_JAVREN010000012.1"/>
</dbReference>
<evidence type="ECO:0000256" key="11">
    <source>
        <dbReference type="ARBA" id="ARBA00049085"/>
    </source>
</evidence>
<dbReference type="SMART" id="SM00829">
    <property type="entry name" value="PKS_ER"/>
    <property type="match status" value="1"/>
</dbReference>
<dbReference type="PROSITE" id="PS00059">
    <property type="entry name" value="ADH_ZINC"/>
    <property type="match status" value="1"/>
</dbReference>
<dbReference type="Proteomes" id="UP001183388">
    <property type="component" value="Unassembled WGS sequence"/>
</dbReference>
<dbReference type="SUPFAM" id="SSF51735">
    <property type="entry name" value="NAD(P)-binding Rossmann-fold domains"/>
    <property type="match status" value="1"/>
</dbReference>
<evidence type="ECO:0000313" key="15">
    <source>
        <dbReference type="Proteomes" id="UP001183388"/>
    </source>
</evidence>
<evidence type="ECO:0000256" key="2">
    <source>
        <dbReference type="ARBA" id="ARBA00022723"/>
    </source>
</evidence>
<dbReference type="InterPro" id="IPR013154">
    <property type="entry name" value="ADH-like_N"/>
</dbReference>
<keyword evidence="2 12" id="KW-0479">Metal-binding</keyword>
<dbReference type="PANTHER" id="PTHR43401:SF5">
    <property type="entry name" value="ALCOHOL DEHYDROGENASE-RELATED"/>
    <property type="match status" value="1"/>
</dbReference>
<dbReference type="EMBL" id="JAVREN010000012">
    <property type="protein sequence ID" value="MDT0307490.1"/>
    <property type="molecule type" value="Genomic_DNA"/>
</dbReference>
<evidence type="ECO:0000256" key="8">
    <source>
        <dbReference type="ARBA" id="ARBA00039102"/>
    </source>
</evidence>
<dbReference type="InterPro" id="IPR036291">
    <property type="entry name" value="NAD(P)-bd_dom_sf"/>
</dbReference>
<dbReference type="EC" id="1.1.1.329" evidence="8"/>
<dbReference type="Gene3D" id="3.40.50.720">
    <property type="entry name" value="NAD(P)-binding Rossmann-like Domain"/>
    <property type="match status" value="1"/>
</dbReference>
<evidence type="ECO:0000256" key="6">
    <source>
        <dbReference type="ARBA" id="ARBA00037908"/>
    </source>
</evidence>
<evidence type="ECO:0000313" key="14">
    <source>
        <dbReference type="EMBL" id="MDT0307490.1"/>
    </source>
</evidence>
<evidence type="ECO:0000256" key="12">
    <source>
        <dbReference type="RuleBase" id="RU361277"/>
    </source>
</evidence>
<comment type="cofactor">
    <cofactor evidence="1 12">
        <name>Zn(2+)</name>
        <dbReference type="ChEBI" id="CHEBI:29105"/>
    </cofactor>
</comment>
<accession>A0ABU2L7E3</accession>
<reference evidence="15" key="1">
    <citation type="submission" date="2023-07" db="EMBL/GenBank/DDBJ databases">
        <title>30 novel species of actinomycetes from the DSMZ collection.</title>
        <authorList>
            <person name="Nouioui I."/>
        </authorList>
    </citation>
    <scope>NUCLEOTIDE SEQUENCE [LARGE SCALE GENOMIC DNA]</scope>
    <source>
        <strain evidence="15">DSM 44917</strain>
    </source>
</reference>
<keyword evidence="3 12" id="KW-0862">Zinc</keyword>
<feature type="domain" description="Enoyl reductase (ER)" evidence="13">
    <location>
        <begin position="12"/>
        <end position="359"/>
    </location>
</feature>
<dbReference type="InterPro" id="IPR013149">
    <property type="entry name" value="ADH-like_C"/>
</dbReference>
<comment type="similarity">
    <text evidence="7">Belongs to the zinc-containing alcohol dehydrogenase family. DOIA dehydrogenase subfamily.</text>
</comment>
<evidence type="ECO:0000256" key="1">
    <source>
        <dbReference type="ARBA" id="ARBA00001947"/>
    </source>
</evidence>
<dbReference type="InterPro" id="IPR011032">
    <property type="entry name" value="GroES-like_sf"/>
</dbReference>
<evidence type="ECO:0000256" key="10">
    <source>
        <dbReference type="ARBA" id="ARBA00048685"/>
    </source>
</evidence>
<dbReference type="Gene3D" id="3.90.180.10">
    <property type="entry name" value="Medium-chain alcohol dehydrogenases, catalytic domain"/>
    <property type="match status" value="1"/>
</dbReference>